<keyword evidence="1" id="KW-0489">Methyltransferase</keyword>
<protein>
    <submittedName>
        <fullName evidence="1">tRNA(Phe) wybutosine-synthesizing methylase Tyw3</fullName>
    </submittedName>
</protein>
<sequence>MSDQLLQQLVDEIKDIKVSMATKHDLESFATKDYIDQVETRLSEKIDRNSNQIVRNTEHLNDLSESRKRHDKILEILSLRSIEQEGALKS</sequence>
<accession>A0ABS4IM82</accession>
<organism evidence="1 2">
    <name type="scientific">Virgibacillus natechei</name>
    <dbReference type="NCBI Taxonomy" id="1216297"/>
    <lineage>
        <taxon>Bacteria</taxon>
        <taxon>Bacillati</taxon>
        <taxon>Bacillota</taxon>
        <taxon>Bacilli</taxon>
        <taxon>Bacillales</taxon>
        <taxon>Bacillaceae</taxon>
        <taxon>Virgibacillus</taxon>
    </lineage>
</organism>
<keyword evidence="2" id="KW-1185">Reference proteome</keyword>
<dbReference type="Proteomes" id="UP001519345">
    <property type="component" value="Unassembled WGS sequence"/>
</dbReference>
<reference evidence="1 2" key="1">
    <citation type="submission" date="2021-03" db="EMBL/GenBank/DDBJ databases">
        <title>Genomic Encyclopedia of Type Strains, Phase IV (KMG-IV): sequencing the most valuable type-strain genomes for metagenomic binning, comparative biology and taxonomic classification.</title>
        <authorList>
            <person name="Goeker M."/>
        </authorList>
    </citation>
    <scope>NUCLEOTIDE SEQUENCE [LARGE SCALE GENOMIC DNA]</scope>
    <source>
        <strain evidence="1 2">DSM 25609</strain>
    </source>
</reference>
<evidence type="ECO:0000313" key="2">
    <source>
        <dbReference type="Proteomes" id="UP001519345"/>
    </source>
</evidence>
<dbReference type="GO" id="GO:0008168">
    <property type="term" value="F:methyltransferase activity"/>
    <property type="evidence" value="ECO:0007669"/>
    <property type="project" value="UniProtKB-KW"/>
</dbReference>
<proteinExistence type="predicted"/>
<keyword evidence="1" id="KW-0808">Transferase</keyword>
<name>A0ABS4IM82_9BACI</name>
<evidence type="ECO:0000313" key="1">
    <source>
        <dbReference type="EMBL" id="MBP1971406.1"/>
    </source>
</evidence>
<dbReference type="EMBL" id="JAGGKX010000025">
    <property type="protein sequence ID" value="MBP1971406.1"/>
    <property type="molecule type" value="Genomic_DNA"/>
</dbReference>
<comment type="caution">
    <text evidence="1">The sequence shown here is derived from an EMBL/GenBank/DDBJ whole genome shotgun (WGS) entry which is preliminary data.</text>
</comment>
<dbReference type="GO" id="GO:0032259">
    <property type="term" value="P:methylation"/>
    <property type="evidence" value="ECO:0007669"/>
    <property type="project" value="UniProtKB-KW"/>
</dbReference>
<gene>
    <name evidence="1" type="ORF">J2Z83_003545</name>
</gene>